<dbReference type="PROSITE" id="PS01124">
    <property type="entry name" value="HTH_ARAC_FAMILY_2"/>
    <property type="match status" value="1"/>
</dbReference>
<dbReference type="PANTHER" id="PTHR46796">
    <property type="entry name" value="HTH-TYPE TRANSCRIPTIONAL ACTIVATOR RHAS-RELATED"/>
    <property type="match status" value="1"/>
</dbReference>
<evidence type="ECO:0000259" key="4">
    <source>
        <dbReference type="PROSITE" id="PS01124"/>
    </source>
</evidence>
<comment type="caution">
    <text evidence="5">The sequence shown here is derived from an EMBL/GenBank/DDBJ whole genome shotgun (WGS) entry which is preliminary data.</text>
</comment>
<keyword evidence="3" id="KW-0804">Transcription</keyword>
<organism evidence="5 6">
    <name type="scientific">Actinomadura luteofluorescens</name>
    <dbReference type="NCBI Taxonomy" id="46163"/>
    <lineage>
        <taxon>Bacteria</taxon>
        <taxon>Bacillati</taxon>
        <taxon>Actinomycetota</taxon>
        <taxon>Actinomycetes</taxon>
        <taxon>Streptosporangiales</taxon>
        <taxon>Thermomonosporaceae</taxon>
        <taxon>Actinomadura</taxon>
    </lineage>
</organism>
<dbReference type="GO" id="GO:0043565">
    <property type="term" value="F:sequence-specific DNA binding"/>
    <property type="evidence" value="ECO:0007669"/>
    <property type="project" value="InterPro"/>
</dbReference>
<proteinExistence type="predicted"/>
<dbReference type="InterPro" id="IPR018060">
    <property type="entry name" value="HTH_AraC"/>
</dbReference>
<dbReference type="InterPro" id="IPR009057">
    <property type="entry name" value="Homeodomain-like_sf"/>
</dbReference>
<dbReference type="PANTHER" id="PTHR46796:SF6">
    <property type="entry name" value="ARAC SUBFAMILY"/>
    <property type="match status" value="1"/>
</dbReference>
<dbReference type="Pfam" id="PF14525">
    <property type="entry name" value="AraC_binding_2"/>
    <property type="match status" value="1"/>
</dbReference>
<evidence type="ECO:0000256" key="3">
    <source>
        <dbReference type="ARBA" id="ARBA00023163"/>
    </source>
</evidence>
<dbReference type="InterPro" id="IPR050204">
    <property type="entry name" value="AraC_XylS_family_regulators"/>
</dbReference>
<accession>A0A7Y9EBZ0</accession>
<dbReference type="SMART" id="SM00342">
    <property type="entry name" value="HTH_ARAC"/>
    <property type="match status" value="1"/>
</dbReference>
<evidence type="ECO:0000313" key="5">
    <source>
        <dbReference type="EMBL" id="NYD44924.1"/>
    </source>
</evidence>
<dbReference type="PRINTS" id="PR00032">
    <property type="entry name" value="HTHARAC"/>
</dbReference>
<dbReference type="Pfam" id="PF12833">
    <property type="entry name" value="HTH_18"/>
    <property type="match status" value="1"/>
</dbReference>
<dbReference type="InterPro" id="IPR035418">
    <property type="entry name" value="AraC-bd_2"/>
</dbReference>
<dbReference type="AlphaFoldDB" id="A0A7Y9EBZ0"/>
<dbReference type="GO" id="GO:0003700">
    <property type="term" value="F:DNA-binding transcription factor activity"/>
    <property type="evidence" value="ECO:0007669"/>
    <property type="project" value="InterPro"/>
</dbReference>
<dbReference type="EMBL" id="JACCBA010000001">
    <property type="protein sequence ID" value="NYD44924.1"/>
    <property type="molecule type" value="Genomic_DNA"/>
</dbReference>
<sequence>MDVVSFADIPVKERFAFWREMSSKMWMPLDARCEPHLEGPFQAHTALGGPASLQATLLTATSLTIQRTPGLIRRSDPETFFVTCAVRGHAMGEQADRRADLRTGDLMLRDSSRPYLTRFGSGDPAGGQLLSLQFPRSMLPMPERGLRDLSAVRIRGDRGIGALASQYLLELARRLEDFSAAEAVRVSTLTLDVLTAALAAELDARNAVPPDGRRRALLAQIHAFIRANLGDAHLTPGAIAAAHHISVSYLHQLFRAEEITVAGWIRERRLERCRRDLSDPMLAATPIGAIAARWGFTSPAHFSQAFRAAYGLSPRQFRQSSAGNGRGPSDPSV</sequence>
<keyword evidence="6" id="KW-1185">Reference proteome</keyword>
<reference evidence="5 6" key="1">
    <citation type="submission" date="2020-07" db="EMBL/GenBank/DDBJ databases">
        <title>Sequencing the genomes of 1000 actinobacteria strains.</title>
        <authorList>
            <person name="Klenk H.-P."/>
        </authorList>
    </citation>
    <scope>NUCLEOTIDE SEQUENCE [LARGE SCALE GENOMIC DNA]</scope>
    <source>
        <strain evidence="5 6">DSM 40398</strain>
    </source>
</reference>
<evidence type="ECO:0000256" key="2">
    <source>
        <dbReference type="ARBA" id="ARBA00023125"/>
    </source>
</evidence>
<keyword evidence="2 5" id="KW-0238">DNA-binding</keyword>
<dbReference type="SUPFAM" id="SSF46689">
    <property type="entry name" value="Homeodomain-like"/>
    <property type="match status" value="1"/>
</dbReference>
<evidence type="ECO:0000313" key="6">
    <source>
        <dbReference type="Proteomes" id="UP000529783"/>
    </source>
</evidence>
<name>A0A7Y9EBZ0_9ACTN</name>
<evidence type="ECO:0000256" key="1">
    <source>
        <dbReference type="ARBA" id="ARBA00023015"/>
    </source>
</evidence>
<keyword evidence="1" id="KW-0805">Transcription regulation</keyword>
<protein>
    <submittedName>
        <fullName evidence="5">AraC-like DNA-binding protein</fullName>
    </submittedName>
</protein>
<dbReference type="Gene3D" id="1.10.10.60">
    <property type="entry name" value="Homeodomain-like"/>
    <property type="match status" value="1"/>
</dbReference>
<dbReference type="Proteomes" id="UP000529783">
    <property type="component" value="Unassembled WGS sequence"/>
</dbReference>
<feature type="domain" description="HTH araC/xylS-type" evidence="4">
    <location>
        <begin position="219"/>
        <end position="320"/>
    </location>
</feature>
<gene>
    <name evidence="5" type="ORF">BJY14_000907</name>
</gene>
<dbReference type="InterPro" id="IPR020449">
    <property type="entry name" value="Tscrpt_reg_AraC-type_HTH"/>
</dbReference>
<dbReference type="RefSeq" id="WP_179842435.1">
    <property type="nucleotide sequence ID" value="NZ_JACCBA010000001.1"/>
</dbReference>